<dbReference type="GO" id="GO:0008236">
    <property type="term" value="F:serine-type peptidase activity"/>
    <property type="evidence" value="ECO:0007669"/>
    <property type="project" value="InterPro"/>
</dbReference>
<keyword evidence="5" id="KW-1185">Reference proteome</keyword>
<dbReference type="STRING" id="1075417.SAMN05421823_10610"/>
<dbReference type="Gene3D" id="3.40.50.1820">
    <property type="entry name" value="alpha/beta hydrolase"/>
    <property type="match status" value="1"/>
</dbReference>
<reference evidence="4 5" key="1">
    <citation type="submission" date="2016-10" db="EMBL/GenBank/DDBJ databases">
        <authorList>
            <person name="de Groot N.N."/>
        </authorList>
    </citation>
    <scope>NUCLEOTIDE SEQUENCE [LARGE SCALE GENOMIC DNA]</scope>
    <source>
        <strain evidence="4 5">DSM 25186</strain>
    </source>
</reference>
<sequence>MPQKLRFLFLVIVWSLSPWAMAQQTHTFTEGLTIGPCHHYGREALYTDQLAYLLYRNELPTPTEGQALTPGDTLTWQAVQVDTSGAFRRGVQSNGYLYLTYEAAEAGPAILHIQGHNMVYVNGEPRAGDMYRMGWMYMPVQLKKGKNELFVRTLPYRWQSITAELRFPEKPVHLATDDPTLPSLVPGQDNRSLWGAVVVVNTTEKPLTNLSMRSRVEGKELTTELPTVPPLTTRKVGFWLDGSAVTQEGNYTGQLALLQKGKVLDEKEIPLEAPAPGRQYSATFVSDIDGSVQYYAVAPQQNSDGEAPALFLSVHGAGVEAIGQARAYRPKDWGVLVTPTNRRPRGFNWEDWGRLDALEVLDIAKKRFQPDPQRIYLTGHSMGGHGTWYLGATFPDRWAAIAPCAGYPTLRTYGSHDGQIPEAGGTPMESLLLRASNPSNTIALASNYKPLGVYVLHGDADPVVSVDYARQMRQLLGTFHPDLSYYEYPGGSHWYGDESVDWKPLFDFFKWHTIPVDSAAHDLDFMTANPAISASMHWATIQQQQQPLEYSRIQLHRDKAARTIKGTTENVAVLTLDLNDFQPGETVTIQLDSLSAVAVPIEAPDAKVHLVKGDAWTVTELPEATQKGPHRSGTFKEPFQDRMVFVYATGGSADERAWAYQKARYDAETWYFRGNGAVDLVADRDFNPKKFADRGVVLYGNSSTNKAWSKLLADCPIQVQKGKLQLGEEELTGDDLGAYFAWPRKDSPTASVAVIAGTGLRGMRATDANQYFSGGSGFPDFMIFSLDMLKEGSSGVKRAGFFGNDWTLGSGEVVK</sequence>
<organism evidence="4 5">
    <name type="scientific">Catalinimonas alkaloidigena</name>
    <dbReference type="NCBI Taxonomy" id="1075417"/>
    <lineage>
        <taxon>Bacteria</taxon>
        <taxon>Pseudomonadati</taxon>
        <taxon>Bacteroidota</taxon>
        <taxon>Cytophagia</taxon>
        <taxon>Cytophagales</taxon>
        <taxon>Catalimonadaceae</taxon>
        <taxon>Catalinimonas</taxon>
    </lineage>
</organism>
<evidence type="ECO:0000256" key="2">
    <source>
        <dbReference type="SAM" id="SignalP"/>
    </source>
</evidence>
<dbReference type="PANTHER" id="PTHR43037:SF4">
    <property type="entry name" value="PEPTIDASE S9 PROLYL OLIGOPEPTIDASE CATALYTIC DOMAIN-CONTAINING PROTEIN"/>
    <property type="match status" value="1"/>
</dbReference>
<dbReference type="EMBL" id="FNFO01000006">
    <property type="protein sequence ID" value="SDL43235.1"/>
    <property type="molecule type" value="Genomic_DNA"/>
</dbReference>
<evidence type="ECO:0000313" key="4">
    <source>
        <dbReference type="EMBL" id="SDL43235.1"/>
    </source>
</evidence>
<feature type="signal peptide" evidence="2">
    <location>
        <begin position="1"/>
        <end position="22"/>
    </location>
</feature>
<name>A0A1G9K1N2_9BACT</name>
<accession>A0A1G9K1N2</accession>
<dbReference type="SUPFAM" id="SSF53474">
    <property type="entry name" value="alpha/beta-Hydrolases"/>
    <property type="match status" value="2"/>
</dbReference>
<dbReference type="InterPro" id="IPR029058">
    <property type="entry name" value="AB_hydrolase_fold"/>
</dbReference>
<gene>
    <name evidence="4" type="ORF">SAMN05421823_10610</name>
</gene>
<protein>
    <submittedName>
        <fullName evidence="4">Prolyl oligopeptidase family protein</fullName>
    </submittedName>
</protein>
<feature type="chain" id="PRO_5011478512" evidence="2">
    <location>
        <begin position="23"/>
        <end position="815"/>
    </location>
</feature>
<feature type="domain" description="Peptidase S9 prolyl oligopeptidase catalytic" evidence="3">
    <location>
        <begin position="348"/>
        <end position="509"/>
    </location>
</feature>
<proteinExistence type="predicted"/>
<dbReference type="Proteomes" id="UP000198510">
    <property type="component" value="Unassembled WGS sequence"/>
</dbReference>
<dbReference type="InterPro" id="IPR050955">
    <property type="entry name" value="Plant_Biomass_Hydrol_Est"/>
</dbReference>
<dbReference type="AlphaFoldDB" id="A0A1G9K1N2"/>
<dbReference type="GO" id="GO:0006508">
    <property type="term" value="P:proteolysis"/>
    <property type="evidence" value="ECO:0007669"/>
    <property type="project" value="InterPro"/>
</dbReference>
<dbReference type="PANTHER" id="PTHR43037">
    <property type="entry name" value="UNNAMED PRODUCT-RELATED"/>
    <property type="match status" value="1"/>
</dbReference>
<keyword evidence="1 2" id="KW-0732">Signal</keyword>
<dbReference type="RefSeq" id="WP_089683600.1">
    <property type="nucleotide sequence ID" value="NZ_FNFO01000006.1"/>
</dbReference>
<evidence type="ECO:0000313" key="5">
    <source>
        <dbReference type="Proteomes" id="UP000198510"/>
    </source>
</evidence>
<dbReference type="OrthoDB" id="9764953at2"/>
<dbReference type="Pfam" id="PF00326">
    <property type="entry name" value="Peptidase_S9"/>
    <property type="match status" value="1"/>
</dbReference>
<evidence type="ECO:0000256" key="1">
    <source>
        <dbReference type="ARBA" id="ARBA00022729"/>
    </source>
</evidence>
<evidence type="ECO:0000259" key="3">
    <source>
        <dbReference type="Pfam" id="PF00326"/>
    </source>
</evidence>
<dbReference type="InterPro" id="IPR001375">
    <property type="entry name" value="Peptidase_S9_cat"/>
</dbReference>